<evidence type="ECO:0000313" key="2">
    <source>
        <dbReference type="Proteomes" id="UP000298663"/>
    </source>
</evidence>
<dbReference type="Proteomes" id="UP000298663">
    <property type="component" value="Unassembled WGS sequence"/>
</dbReference>
<reference evidence="1 2" key="1">
    <citation type="journal article" date="2015" name="Genome Biol.">
        <title>Comparative genomics of Steinernema reveals deeply conserved gene regulatory networks.</title>
        <authorList>
            <person name="Dillman A.R."/>
            <person name="Macchietto M."/>
            <person name="Porter C.F."/>
            <person name="Rogers A."/>
            <person name="Williams B."/>
            <person name="Antoshechkin I."/>
            <person name="Lee M.M."/>
            <person name="Goodwin Z."/>
            <person name="Lu X."/>
            <person name="Lewis E.E."/>
            <person name="Goodrich-Blair H."/>
            <person name="Stock S.P."/>
            <person name="Adams B.J."/>
            <person name="Sternberg P.W."/>
            <person name="Mortazavi A."/>
        </authorList>
    </citation>
    <scope>NUCLEOTIDE SEQUENCE [LARGE SCALE GENOMIC DNA]</scope>
    <source>
        <strain evidence="1 2">ALL</strain>
    </source>
</reference>
<dbReference type="AlphaFoldDB" id="A0A4V6A044"/>
<sequence>MLDSMTLKKVMDIFTTRTHNKAIHDWVAIHAYWLIGQRHKGEFSKFVTPILSPRKVSIPTDPCLKALQNEA</sequence>
<reference evidence="1 2" key="2">
    <citation type="journal article" date="2019" name="G3 (Bethesda)">
        <title>Hybrid Assembly of the Genome of the Entomopathogenic Nematode Steinernema carpocapsae Identifies the X-Chromosome.</title>
        <authorList>
            <person name="Serra L."/>
            <person name="Macchietto M."/>
            <person name="Macias-Munoz A."/>
            <person name="McGill C.J."/>
            <person name="Rodriguez I.M."/>
            <person name="Rodriguez B."/>
            <person name="Murad R."/>
            <person name="Mortazavi A."/>
        </authorList>
    </citation>
    <scope>NUCLEOTIDE SEQUENCE [LARGE SCALE GENOMIC DNA]</scope>
    <source>
        <strain evidence="1 2">ALL</strain>
    </source>
</reference>
<keyword evidence="2" id="KW-1185">Reference proteome</keyword>
<organism evidence="1 2">
    <name type="scientific">Steinernema carpocapsae</name>
    <name type="common">Entomopathogenic nematode</name>
    <dbReference type="NCBI Taxonomy" id="34508"/>
    <lineage>
        <taxon>Eukaryota</taxon>
        <taxon>Metazoa</taxon>
        <taxon>Ecdysozoa</taxon>
        <taxon>Nematoda</taxon>
        <taxon>Chromadorea</taxon>
        <taxon>Rhabditida</taxon>
        <taxon>Tylenchina</taxon>
        <taxon>Panagrolaimomorpha</taxon>
        <taxon>Strongyloidoidea</taxon>
        <taxon>Steinernematidae</taxon>
        <taxon>Steinernema</taxon>
    </lineage>
</organism>
<accession>A0A4V6A044</accession>
<dbReference type="EMBL" id="AZBU02000007">
    <property type="protein sequence ID" value="TKR70055.1"/>
    <property type="molecule type" value="Genomic_DNA"/>
</dbReference>
<protein>
    <submittedName>
        <fullName evidence="1">Uncharacterized protein</fullName>
    </submittedName>
</protein>
<name>A0A4V6A044_STECR</name>
<proteinExistence type="predicted"/>
<evidence type="ECO:0000313" key="1">
    <source>
        <dbReference type="EMBL" id="TKR70055.1"/>
    </source>
</evidence>
<gene>
    <name evidence="1" type="ORF">L596_022124</name>
</gene>
<comment type="caution">
    <text evidence="1">The sequence shown here is derived from an EMBL/GenBank/DDBJ whole genome shotgun (WGS) entry which is preliminary data.</text>
</comment>